<dbReference type="PANTHER" id="PTHR47818">
    <property type="entry name" value="RNI-LIKE SUPERFAMILY PROTEIN"/>
    <property type="match status" value="1"/>
</dbReference>
<dbReference type="InterPro" id="IPR001611">
    <property type="entry name" value="Leu-rich_rpt"/>
</dbReference>
<proteinExistence type="predicted"/>
<evidence type="ECO:0000313" key="2">
    <source>
        <dbReference type="Proteomes" id="UP000829196"/>
    </source>
</evidence>
<dbReference type="InterPro" id="IPR032675">
    <property type="entry name" value="LRR_dom_sf"/>
</dbReference>
<reference evidence="1" key="1">
    <citation type="journal article" date="2022" name="Front. Genet.">
        <title>Chromosome-Scale Assembly of the Dendrobium nobile Genome Provides Insights Into the Molecular Mechanism of the Biosynthesis of the Medicinal Active Ingredient of Dendrobium.</title>
        <authorList>
            <person name="Xu Q."/>
            <person name="Niu S.-C."/>
            <person name="Li K.-L."/>
            <person name="Zheng P.-J."/>
            <person name="Zhang X.-J."/>
            <person name="Jia Y."/>
            <person name="Liu Y."/>
            <person name="Niu Y.-X."/>
            <person name="Yu L.-H."/>
            <person name="Chen D.-F."/>
            <person name="Zhang G.-Q."/>
        </authorList>
    </citation>
    <scope>NUCLEOTIDE SEQUENCE</scope>
    <source>
        <tissue evidence="1">Leaf</tissue>
    </source>
</reference>
<accession>A0A8T3AXP7</accession>
<dbReference type="OrthoDB" id="120976at2759"/>
<name>A0A8T3AXP7_DENNO</name>
<sequence>MKEIPSLYSLCVKIITWNIMHGCGQPQDLFELPSVFLDGLLMMLPPLALQNIYELTIGSTTVEASIVNSINIRKKRGRYNESRAAWETLYKKRWPENIKWKDQSSYTARDHCVEAHESTASVIDWLQLYWERHLQDCLDAATEQALLPAFGGNIAELKIPDSIMSLIGHIGSGDCNCSNLSYHCNKFGCYARCMRLQSVLCHDKILDFLRTSKLESLVFRRILSGRHVDGVCKLITQNRETLISLELVYCKLSPLDMEMICNSVYDKEIHSHGIQHFSITSSTIFGNKSSSIPCGLSFFLSSGRSLHSVRFTDTRLGLKAAEFIFEILIKSSSSLVNLELSGNELEGLLSKVGRKYISFSPVLESPISLQSLVELNLRGNNLQMNDMVGLYHVLVNMPKLSRLDLSDNPIRDDGVRRLIPFFVKDLEMTSQVTEMWLENCDLSGTGVSELLQSLTMKTGQLKTLSFADNDLGSSVAAPLAKFLGASRIRNLNIEDIGLGPFGFQELERKMPNKTTLTHLNISKNRGGIQAAHFIYHIVSQALDLVSINAGSNLLPPESLSIIQDALRKSNGKLEELDLTGNASLHSPNNKSLISQFQFQGNLIIKLPSFCPSSSAYDDDP</sequence>
<dbReference type="PANTHER" id="PTHR47818:SF2">
    <property type="entry name" value="F-BOX DOMAIN-CONTAINING PROTEIN"/>
    <property type="match status" value="1"/>
</dbReference>
<dbReference type="AlphaFoldDB" id="A0A8T3AXP7"/>
<dbReference type="Proteomes" id="UP000829196">
    <property type="component" value="Unassembled WGS sequence"/>
</dbReference>
<organism evidence="1 2">
    <name type="scientific">Dendrobium nobile</name>
    <name type="common">Orchid</name>
    <dbReference type="NCBI Taxonomy" id="94219"/>
    <lineage>
        <taxon>Eukaryota</taxon>
        <taxon>Viridiplantae</taxon>
        <taxon>Streptophyta</taxon>
        <taxon>Embryophyta</taxon>
        <taxon>Tracheophyta</taxon>
        <taxon>Spermatophyta</taxon>
        <taxon>Magnoliopsida</taxon>
        <taxon>Liliopsida</taxon>
        <taxon>Asparagales</taxon>
        <taxon>Orchidaceae</taxon>
        <taxon>Epidendroideae</taxon>
        <taxon>Malaxideae</taxon>
        <taxon>Dendrobiinae</taxon>
        <taxon>Dendrobium</taxon>
    </lineage>
</organism>
<gene>
    <name evidence="1" type="ORF">KFK09_018664</name>
</gene>
<dbReference type="SMR" id="A0A8T3AXP7"/>
<protein>
    <submittedName>
        <fullName evidence="1">Uncharacterized protein</fullName>
    </submittedName>
</protein>
<evidence type="ECO:0000313" key="1">
    <source>
        <dbReference type="EMBL" id="KAI0500452.1"/>
    </source>
</evidence>
<dbReference type="EMBL" id="JAGYWB010000013">
    <property type="protein sequence ID" value="KAI0500452.1"/>
    <property type="molecule type" value="Genomic_DNA"/>
</dbReference>
<dbReference type="Gene3D" id="3.80.10.10">
    <property type="entry name" value="Ribonuclease Inhibitor"/>
    <property type="match status" value="2"/>
</dbReference>
<dbReference type="Pfam" id="PF13516">
    <property type="entry name" value="LRR_6"/>
    <property type="match status" value="1"/>
</dbReference>
<keyword evidence="2" id="KW-1185">Reference proteome</keyword>
<comment type="caution">
    <text evidence="1">The sequence shown here is derived from an EMBL/GenBank/DDBJ whole genome shotgun (WGS) entry which is preliminary data.</text>
</comment>
<dbReference type="SUPFAM" id="SSF52047">
    <property type="entry name" value="RNI-like"/>
    <property type="match status" value="1"/>
</dbReference>
<dbReference type="SMART" id="SM00368">
    <property type="entry name" value="LRR_RI"/>
    <property type="match status" value="4"/>
</dbReference>